<name>A0A077ZSY0_STYLE</name>
<protein>
    <submittedName>
        <fullName evidence="2">Uncharacterized protein</fullName>
    </submittedName>
</protein>
<organism evidence="2 3">
    <name type="scientific">Stylonychia lemnae</name>
    <name type="common">Ciliate</name>
    <dbReference type="NCBI Taxonomy" id="5949"/>
    <lineage>
        <taxon>Eukaryota</taxon>
        <taxon>Sar</taxon>
        <taxon>Alveolata</taxon>
        <taxon>Ciliophora</taxon>
        <taxon>Intramacronucleata</taxon>
        <taxon>Spirotrichea</taxon>
        <taxon>Stichotrichia</taxon>
        <taxon>Sporadotrichida</taxon>
        <taxon>Oxytrichidae</taxon>
        <taxon>Stylonychinae</taxon>
        <taxon>Stylonychia</taxon>
    </lineage>
</organism>
<proteinExistence type="predicted"/>
<dbReference type="AlphaFoldDB" id="A0A077ZSY0"/>
<dbReference type="InParanoid" id="A0A077ZSY0"/>
<reference evidence="2 3" key="1">
    <citation type="submission" date="2014-06" db="EMBL/GenBank/DDBJ databases">
        <authorList>
            <person name="Swart Estienne"/>
        </authorList>
    </citation>
    <scope>NUCLEOTIDE SEQUENCE [LARGE SCALE GENOMIC DNA]</scope>
    <source>
        <strain evidence="2 3">130c</strain>
    </source>
</reference>
<feature type="compositionally biased region" description="Polar residues" evidence="1">
    <location>
        <begin position="68"/>
        <end position="85"/>
    </location>
</feature>
<feature type="region of interest" description="Disordered" evidence="1">
    <location>
        <begin position="628"/>
        <end position="653"/>
    </location>
</feature>
<keyword evidence="3" id="KW-1185">Reference proteome</keyword>
<gene>
    <name evidence="2" type="primary">Contig6933.g7430</name>
    <name evidence="2" type="ORF">STYLEM_1960</name>
</gene>
<evidence type="ECO:0000313" key="3">
    <source>
        <dbReference type="Proteomes" id="UP000039865"/>
    </source>
</evidence>
<accession>A0A077ZSY0</accession>
<dbReference type="EMBL" id="CCKQ01001888">
    <property type="protein sequence ID" value="CDW72992.1"/>
    <property type="molecule type" value="Genomic_DNA"/>
</dbReference>
<feature type="compositionally biased region" description="Polar residues" evidence="1">
    <location>
        <begin position="638"/>
        <end position="653"/>
    </location>
</feature>
<evidence type="ECO:0000313" key="2">
    <source>
        <dbReference type="EMBL" id="CDW72992.1"/>
    </source>
</evidence>
<dbReference type="Proteomes" id="UP000039865">
    <property type="component" value="Unassembled WGS sequence"/>
</dbReference>
<feature type="compositionally biased region" description="Polar residues" evidence="1">
    <location>
        <begin position="198"/>
        <end position="213"/>
    </location>
</feature>
<feature type="region of interest" description="Disordered" evidence="1">
    <location>
        <begin position="396"/>
        <end position="415"/>
    </location>
</feature>
<evidence type="ECO:0000256" key="1">
    <source>
        <dbReference type="SAM" id="MobiDB-lite"/>
    </source>
</evidence>
<feature type="region of interest" description="Disordered" evidence="1">
    <location>
        <begin position="66"/>
        <end position="85"/>
    </location>
</feature>
<sequence>MPMQGNSIVGSANNSLKKFINVQGTIASRNNSIQGIQNYTQNFSYNRGESPYREIIMNKTQDIKRSGLSRSPLGTRNQGQIQNQQLSSKPINKGDIFLNKNLKADSAINNKNIANLFEPLEKPENSNSVPRDTMFIQRQSTLNNSSINRLSKSPLITANDLSLRNDKKLQKIHNIYLKNQLQQQHPGSNKEYPIFQTHQNPQHSNNNSANQYIHQKRKIKPSTAGNPSTQSAILIKQSNQQSHNNQQKITQNYFPYDNMLQSRSKSPQKIFGNNSKQAQLNNLMMGQQSQQSNLHQHSEEYIQASLNLTKQIDSLFNKKKFSYQPLSQQNQNNFISPSQQAYPISNNSISRNLSQINRKMSEQSPIDQTRVLMIVQNNNYDINIHNSTTNNHNTNNFLNKSHNDAQNKKQQQPQNMRGKFIAVNNSTKAQHNSRMNNDLLPVQERQQQPIQKTNITINLPMRMGGEIMNPQQLQNQQSQHKLGSKEEARDKLLKLLKKQQNQVEDLNSTSIDKIKSQKQQSKGTGVGNSGSIKQLQVLSKTQNYCITKIIDENDTLEDEISENKGFLEITQTIETDLNNDTIEISNFNDQIESSDPQIKLRRDQILDNQLVINTPNLQLIMAPSDDFSDVENPESADKQSYAQGNITNSSNNRYHYQPDIEIRIQLKNPTIEREDVVSLDRDIQDEMMIDLRDDNMQNKDLAMGLDEYIDDDGGDQSSSSMVVKTRKNKVQNLILEEMQPLYYFNVKPTQNGNKDFESIQSNDDTVKATQFNSNSALKEASTPFFLGSPVNPLGLSNTYQSLTTNNNMAMTAAFGGNFILTDAEISANRMKQISNTSPAVMKFDHLQYDSFAGSQRSEEDFQ</sequence>
<feature type="region of interest" description="Disordered" evidence="1">
    <location>
        <begin position="504"/>
        <end position="530"/>
    </location>
</feature>
<feature type="region of interest" description="Disordered" evidence="1">
    <location>
        <begin position="198"/>
        <end position="229"/>
    </location>
</feature>